<evidence type="ECO:0000256" key="1">
    <source>
        <dbReference type="SAM" id="MobiDB-lite"/>
    </source>
</evidence>
<protein>
    <recommendedName>
        <fullName evidence="3">Peptidase M4</fullName>
    </recommendedName>
</protein>
<feature type="compositionally biased region" description="Low complexity" evidence="1">
    <location>
        <begin position="1"/>
        <end position="21"/>
    </location>
</feature>
<gene>
    <name evidence="2" type="ORF">ABLV49_14835</name>
</gene>
<reference evidence="2" key="1">
    <citation type="submission" date="2024-05" db="EMBL/GenBank/DDBJ databases">
        <authorList>
            <person name="Bunk B."/>
            <person name="Swiderski J."/>
            <person name="Sproer C."/>
            <person name="Thiel V."/>
        </authorList>
    </citation>
    <scope>NUCLEOTIDE SEQUENCE</scope>
    <source>
        <strain evidence="2">DSM 17735</strain>
    </source>
</reference>
<feature type="region of interest" description="Disordered" evidence="1">
    <location>
        <begin position="1"/>
        <end position="65"/>
    </location>
</feature>
<accession>A0AAU7LNJ9</accession>
<dbReference type="CDD" id="cd09598">
    <property type="entry name" value="M4_like"/>
    <property type="match status" value="1"/>
</dbReference>
<sequence>MGSPDTPLATATTTEAVAADAASREEASALAGSQALRHHPGEGSDYCIGSGVRQPPVTPYERQPGDPLYRPLRIYTVDPSVSRLEGSVATLNVPFEPLQPGPVGTLFEVDPNDGQLGVRYRAADLEDRKVLMTGGYDPSPSDPRFHHQMVYAVCSNVYSTFKTALGRNLGWGFGDGKTPARLVLRPHHGQEQNAYYQNGITSGELRFGYFPASEKPTTRTMPGGYVFTCLSHDIVVHEVTHALLDGLRAHFIVPTNADVVAFHEAFADLVAIFQHFSYTEVVLTAIRRCKGALQHADLLTELAGEFGHTTGQNGPLRSAVEKDTGNPRRYQPGLEAHQLGSVLVSAVFDAFVQVYRRRTERFVRLATGGSGLLPAGELSHDLQTILAERASKLASQFLGICIRAIDYCPPVGMTFGDYLRALITADYDLVPDDPWDYRGALIDAFWRRDIYPRTANHLSQDALLWHRPRMDLPEVPGLDFGTLRFRGDPANAADLDERHRQACMFGHYVTRPGRLEEFGLVANGDPRLDGDTVSLPCVESIRTARRAGPNGQIVFDLVAEITQERHVRASAEGPAFTYYGGSTVILGPTGEIRYVVLKSVVGAGRLQRRRAFFETACGQKYWHLQGQRWQPRESLFALVHSGH</sequence>
<dbReference type="RefSeq" id="WP_349277574.1">
    <property type="nucleotide sequence ID" value="NZ_CBCSCU010000003.1"/>
</dbReference>
<organism evidence="2">
    <name type="scientific">Polaromonas hydrogenivorans</name>
    <dbReference type="NCBI Taxonomy" id="335476"/>
    <lineage>
        <taxon>Bacteria</taxon>
        <taxon>Pseudomonadati</taxon>
        <taxon>Pseudomonadota</taxon>
        <taxon>Betaproteobacteria</taxon>
        <taxon>Burkholderiales</taxon>
        <taxon>Comamonadaceae</taxon>
        <taxon>Polaromonas</taxon>
    </lineage>
</organism>
<dbReference type="AlphaFoldDB" id="A0AAU7LNJ9"/>
<proteinExistence type="predicted"/>
<evidence type="ECO:0008006" key="3">
    <source>
        <dbReference type="Google" id="ProtNLM"/>
    </source>
</evidence>
<feature type="region of interest" description="Disordered" evidence="1">
    <location>
        <begin position="309"/>
        <end position="329"/>
    </location>
</feature>
<evidence type="ECO:0000313" key="2">
    <source>
        <dbReference type="EMBL" id="XBP69170.1"/>
    </source>
</evidence>
<dbReference type="EMBL" id="CP157675">
    <property type="protein sequence ID" value="XBP69170.1"/>
    <property type="molecule type" value="Genomic_DNA"/>
</dbReference>
<dbReference type="SUPFAM" id="SSF55486">
    <property type="entry name" value="Metalloproteases ('zincins'), catalytic domain"/>
    <property type="match status" value="1"/>
</dbReference>
<name>A0AAU7LNJ9_9BURK</name>